<dbReference type="EMBL" id="JBBNAG010000006">
    <property type="protein sequence ID" value="KAK9125717.1"/>
    <property type="molecule type" value="Genomic_DNA"/>
</dbReference>
<gene>
    <name evidence="1" type="ORF">Scep_014563</name>
</gene>
<protein>
    <submittedName>
        <fullName evidence="1">Uncharacterized protein</fullName>
    </submittedName>
</protein>
<proteinExistence type="predicted"/>
<accession>A0AAP0J3K1</accession>
<dbReference type="Proteomes" id="UP001419268">
    <property type="component" value="Unassembled WGS sequence"/>
</dbReference>
<dbReference type="AlphaFoldDB" id="A0AAP0J3K1"/>
<name>A0AAP0J3K1_9MAGN</name>
<evidence type="ECO:0000313" key="1">
    <source>
        <dbReference type="EMBL" id="KAK9125717.1"/>
    </source>
</evidence>
<comment type="caution">
    <text evidence="1">The sequence shown here is derived from an EMBL/GenBank/DDBJ whole genome shotgun (WGS) entry which is preliminary data.</text>
</comment>
<reference evidence="1 2" key="1">
    <citation type="submission" date="2024-01" db="EMBL/GenBank/DDBJ databases">
        <title>Genome assemblies of Stephania.</title>
        <authorList>
            <person name="Yang L."/>
        </authorList>
    </citation>
    <scope>NUCLEOTIDE SEQUENCE [LARGE SCALE GENOMIC DNA]</scope>
    <source>
        <strain evidence="1">JXDWG</strain>
        <tissue evidence="1">Leaf</tissue>
    </source>
</reference>
<keyword evidence="2" id="KW-1185">Reference proteome</keyword>
<evidence type="ECO:0000313" key="2">
    <source>
        <dbReference type="Proteomes" id="UP001419268"/>
    </source>
</evidence>
<sequence length="74" mass="9037">MGSQEHCNYIQGKKSWRNYQKFYNAHIQNVYQQLSLTTRTFKMSINHYGVLMITDNHDKIKRWMNNYLLHLQSK</sequence>
<organism evidence="1 2">
    <name type="scientific">Stephania cephalantha</name>
    <dbReference type="NCBI Taxonomy" id="152367"/>
    <lineage>
        <taxon>Eukaryota</taxon>
        <taxon>Viridiplantae</taxon>
        <taxon>Streptophyta</taxon>
        <taxon>Embryophyta</taxon>
        <taxon>Tracheophyta</taxon>
        <taxon>Spermatophyta</taxon>
        <taxon>Magnoliopsida</taxon>
        <taxon>Ranunculales</taxon>
        <taxon>Menispermaceae</taxon>
        <taxon>Menispermoideae</taxon>
        <taxon>Cissampelideae</taxon>
        <taxon>Stephania</taxon>
    </lineage>
</organism>